<evidence type="ECO:0000259" key="3">
    <source>
        <dbReference type="Pfam" id="PF23232"/>
    </source>
</evidence>
<feature type="compositionally biased region" description="Basic and acidic residues" evidence="1">
    <location>
        <begin position="67"/>
        <end position="82"/>
    </location>
</feature>
<dbReference type="InterPro" id="IPR056599">
    <property type="entry name" value="AAA_lid_fung"/>
</dbReference>
<proteinExistence type="predicted"/>
<evidence type="ECO:0000259" key="2">
    <source>
        <dbReference type="Pfam" id="PF22942"/>
    </source>
</evidence>
<protein>
    <submittedName>
        <fullName evidence="4">P-loop containing nucleoside triphosphate hydrolase protein</fullName>
    </submittedName>
</protein>
<feature type="compositionally biased region" description="Basic and acidic residues" evidence="1">
    <location>
        <begin position="34"/>
        <end position="54"/>
    </location>
</feature>
<feature type="compositionally biased region" description="Acidic residues" evidence="1">
    <location>
        <begin position="56"/>
        <end position="66"/>
    </location>
</feature>
<organism evidence="4 5">
    <name type="scientific">Aspergillus keveii</name>
    <dbReference type="NCBI Taxonomy" id="714993"/>
    <lineage>
        <taxon>Eukaryota</taxon>
        <taxon>Fungi</taxon>
        <taxon>Dikarya</taxon>
        <taxon>Ascomycota</taxon>
        <taxon>Pezizomycotina</taxon>
        <taxon>Eurotiomycetes</taxon>
        <taxon>Eurotiomycetidae</taxon>
        <taxon>Eurotiales</taxon>
        <taxon>Aspergillaceae</taxon>
        <taxon>Aspergillus</taxon>
        <taxon>Aspergillus subgen. Nidulantes</taxon>
    </lineage>
</organism>
<dbReference type="InterPro" id="IPR054289">
    <property type="entry name" value="DUF7025"/>
</dbReference>
<dbReference type="EMBL" id="JBFTWV010000118">
    <property type="protein sequence ID" value="KAL2786418.1"/>
    <property type="molecule type" value="Genomic_DNA"/>
</dbReference>
<dbReference type="PANTHER" id="PTHR46411:SF4">
    <property type="entry name" value="AAA+ ATPASE DOMAIN-CONTAINING PROTEIN"/>
    <property type="match status" value="1"/>
</dbReference>
<dbReference type="Pfam" id="PF22942">
    <property type="entry name" value="DUF7025"/>
    <property type="match status" value="1"/>
</dbReference>
<sequence length="745" mass="85502">MVTLDNLTCISGGAGAQCYCSNVVIVRLEKTLAAENKPKDEKPDAPEAAKKPDTADGSEIENSEADQEPKNQQEEKKVDGNIEGSRIKLLDSRYNEAKGVYEDVPSDPPEAKKTPEPSQSHAFIWRRKYKENKKYEEATATVTSAGLESLIKVTCRPSYWTNCTEFSGNFQTIIWNWDALEEAAAKGDDETTEEEKTGRSDLRLFLGQIKADPTLQPYFQKRVEWERSGEIEFEWLWTLFPQGETIYSCQCFDEPQAFIIRECWIEKYGPEDGRKKDRFFVNCWSYDWNGEKFSRVPATLKIEEYNNAKPINTLTFYPAKYHIDENGDRSDKTLRERLIRRGKRFRKILRGESVEPQFQSVYSHPRLYSTLTVMQQQFDVASTIGSDSVEPSAQRSVRLNEFVIVDHMSFMENTVGNSVSAPMGALEVSDDWWECTCSECRKSDELKALMKSRYDNVGPNDEFDNDQYVICPPRFLGYGMQRKKWIQMPVNGVQEYKNKIKTNAFEKLILEQNQKELIKSLVANHEKKKLCKDGKRAGADDWIEGKGGGLVILLHGPPGVGKTSTAVSVSDIGLDPQKAVLLFDEADVFLEARGMDKGDLNRNSLVTVFLRILEYYDGILILTTNRIRTFDVAVQSRVHLAVRYSNMQTPELRKLFMQFLEERISEIANYRELENWVKEDFDDEIDGRQIRNIVSSAMALAKNEDNADGKLRLPHIKRVLKMTTQFHNHLRDQRVAAERDRVSDR</sequence>
<evidence type="ECO:0000313" key="5">
    <source>
        <dbReference type="Proteomes" id="UP001610563"/>
    </source>
</evidence>
<reference evidence="4 5" key="1">
    <citation type="submission" date="2024-07" db="EMBL/GenBank/DDBJ databases">
        <title>Section-level genome sequencing and comparative genomics of Aspergillus sections Usti and Cavernicolus.</title>
        <authorList>
            <consortium name="Lawrence Berkeley National Laboratory"/>
            <person name="Nybo J.L."/>
            <person name="Vesth T.C."/>
            <person name="Theobald S."/>
            <person name="Frisvad J.C."/>
            <person name="Larsen T.O."/>
            <person name="Kjaerboelling I."/>
            <person name="Rothschild-Mancinelli K."/>
            <person name="Lyhne E.K."/>
            <person name="Kogle M.E."/>
            <person name="Barry K."/>
            <person name="Clum A."/>
            <person name="Na H."/>
            <person name="Ledsgaard L."/>
            <person name="Lin J."/>
            <person name="Lipzen A."/>
            <person name="Kuo A."/>
            <person name="Riley R."/>
            <person name="Mondo S."/>
            <person name="Labutti K."/>
            <person name="Haridas S."/>
            <person name="Pangalinan J."/>
            <person name="Salamov A.A."/>
            <person name="Simmons B.A."/>
            <person name="Magnuson J.K."/>
            <person name="Chen J."/>
            <person name="Drula E."/>
            <person name="Henrissat B."/>
            <person name="Wiebenga A."/>
            <person name="Lubbers R.J."/>
            <person name="Gomes A.C."/>
            <person name="Makela M.R."/>
            <person name="Stajich J."/>
            <person name="Grigoriev I.V."/>
            <person name="Mortensen U.H."/>
            <person name="De Vries R.P."/>
            <person name="Baker S.E."/>
            <person name="Andersen M.R."/>
        </authorList>
    </citation>
    <scope>NUCLEOTIDE SEQUENCE [LARGE SCALE GENOMIC DNA]</scope>
    <source>
        <strain evidence="4 5">CBS 209.92</strain>
    </source>
</reference>
<feature type="region of interest" description="Disordered" evidence="1">
    <location>
        <begin position="34"/>
        <end position="82"/>
    </location>
</feature>
<dbReference type="PANTHER" id="PTHR46411">
    <property type="entry name" value="FAMILY ATPASE, PUTATIVE-RELATED"/>
    <property type="match status" value="1"/>
</dbReference>
<comment type="caution">
    <text evidence="4">The sequence shown here is derived from an EMBL/GenBank/DDBJ whole genome shotgun (WGS) entry which is preliminary data.</text>
</comment>
<feature type="domain" description="AAA+ ATPase lid" evidence="3">
    <location>
        <begin position="660"/>
        <end position="733"/>
    </location>
</feature>
<feature type="region of interest" description="Disordered" evidence="1">
    <location>
        <begin position="100"/>
        <end position="119"/>
    </location>
</feature>
<dbReference type="GO" id="GO:0016787">
    <property type="term" value="F:hydrolase activity"/>
    <property type="evidence" value="ECO:0007669"/>
    <property type="project" value="UniProtKB-KW"/>
</dbReference>
<evidence type="ECO:0000313" key="4">
    <source>
        <dbReference type="EMBL" id="KAL2786418.1"/>
    </source>
</evidence>
<dbReference type="SUPFAM" id="SSF52540">
    <property type="entry name" value="P-loop containing nucleoside triphosphate hydrolases"/>
    <property type="match status" value="1"/>
</dbReference>
<feature type="domain" description="DUF7025" evidence="2">
    <location>
        <begin position="226"/>
        <end position="322"/>
    </location>
</feature>
<gene>
    <name evidence="4" type="ORF">BJX66DRAFT_346805</name>
</gene>
<evidence type="ECO:0000256" key="1">
    <source>
        <dbReference type="SAM" id="MobiDB-lite"/>
    </source>
</evidence>
<accession>A0ABR4FTW4</accession>
<dbReference type="Pfam" id="PF23232">
    <property type="entry name" value="AAA_lid_13"/>
    <property type="match status" value="1"/>
</dbReference>
<dbReference type="Gene3D" id="3.40.50.300">
    <property type="entry name" value="P-loop containing nucleotide triphosphate hydrolases"/>
    <property type="match status" value="2"/>
</dbReference>
<dbReference type="Proteomes" id="UP001610563">
    <property type="component" value="Unassembled WGS sequence"/>
</dbReference>
<name>A0ABR4FTW4_9EURO</name>
<keyword evidence="4" id="KW-0378">Hydrolase</keyword>
<dbReference type="InterPro" id="IPR027417">
    <property type="entry name" value="P-loop_NTPase"/>
</dbReference>
<keyword evidence="5" id="KW-1185">Reference proteome</keyword>